<accession>A0ABQ5IA99</accession>
<dbReference type="EMBL" id="BQNB010020539">
    <property type="protein sequence ID" value="GJT97066.1"/>
    <property type="molecule type" value="Genomic_DNA"/>
</dbReference>
<gene>
    <name evidence="2" type="ORF">Tco_1092584</name>
</gene>
<feature type="region of interest" description="Disordered" evidence="1">
    <location>
        <begin position="92"/>
        <end position="113"/>
    </location>
</feature>
<feature type="compositionally biased region" description="Polar residues" evidence="1">
    <location>
        <begin position="92"/>
        <end position="103"/>
    </location>
</feature>
<protein>
    <recommendedName>
        <fullName evidence="4">Flotillin-like</fullName>
    </recommendedName>
</protein>
<name>A0ABQ5IA99_9ASTR</name>
<evidence type="ECO:0000313" key="2">
    <source>
        <dbReference type="EMBL" id="GJT97066.1"/>
    </source>
</evidence>
<proteinExistence type="predicted"/>
<feature type="compositionally biased region" description="Basic and acidic residues" evidence="1">
    <location>
        <begin position="104"/>
        <end position="113"/>
    </location>
</feature>
<reference evidence="2" key="2">
    <citation type="submission" date="2022-01" db="EMBL/GenBank/DDBJ databases">
        <authorList>
            <person name="Yamashiro T."/>
            <person name="Shiraishi A."/>
            <person name="Satake H."/>
            <person name="Nakayama K."/>
        </authorList>
    </citation>
    <scope>NUCLEOTIDE SEQUENCE</scope>
</reference>
<evidence type="ECO:0008006" key="4">
    <source>
        <dbReference type="Google" id="ProtNLM"/>
    </source>
</evidence>
<keyword evidence="3" id="KW-1185">Reference proteome</keyword>
<evidence type="ECO:0000256" key="1">
    <source>
        <dbReference type="SAM" id="MobiDB-lite"/>
    </source>
</evidence>
<sequence length="154" mass="17606">MDLELAEEAKAKAMKEAKAKATEDAKANTEGGLSQLKASQSCLKNLRLRLRMSNHLKHLCQLNKFPIYIYFDCLSIKRHCFRGRTFIQKTKTTSSEYSLTPPSDDNKGKVKATKEEPMKQIMPLIEQGGLDLKMLNLHQFNIFRKKMTLEEAQA</sequence>
<dbReference type="Proteomes" id="UP001151760">
    <property type="component" value="Unassembled WGS sequence"/>
</dbReference>
<organism evidence="2 3">
    <name type="scientific">Tanacetum coccineum</name>
    <dbReference type="NCBI Taxonomy" id="301880"/>
    <lineage>
        <taxon>Eukaryota</taxon>
        <taxon>Viridiplantae</taxon>
        <taxon>Streptophyta</taxon>
        <taxon>Embryophyta</taxon>
        <taxon>Tracheophyta</taxon>
        <taxon>Spermatophyta</taxon>
        <taxon>Magnoliopsida</taxon>
        <taxon>eudicotyledons</taxon>
        <taxon>Gunneridae</taxon>
        <taxon>Pentapetalae</taxon>
        <taxon>asterids</taxon>
        <taxon>campanulids</taxon>
        <taxon>Asterales</taxon>
        <taxon>Asteraceae</taxon>
        <taxon>Asteroideae</taxon>
        <taxon>Anthemideae</taxon>
        <taxon>Anthemidinae</taxon>
        <taxon>Tanacetum</taxon>
    </lineage>
</organism>
<reference evidence="2" key="1">
    <citation type="journal article" date="2022" name="Int. J. Mol. Sci.">
        <title>Draft Genome of Tanacetum Coccineum: Genomic Comparison of Closely Related Tanacetum-Family Plants.</title>
        <authorList>
            <person name="Yamashiro T."/>
            <person name="Shiraishi A."/>
            <person name="Nakayama K."/>
            <person name="Satake H."/>
        </authorList>
    </citation>
    <scope>NUCLEOTIDE SEQUENCE</scope>
</reference>
<evidence type="ECO:0000313" key="3">
    <source>
        <dbReference type="Proteomes" id="UP001151760"/>
    </source>
</evidence>
<comment type="caution">
    <text evidence="2">The sequence shown here is derived from an EMBL/GenBank/DDBJ whole genome shotgun (WGS) entry which is preliminary data.</text>
</comment>